<dbReference type="RefSeq" id="WP_200173997.1">
    <property type="nucleotide sequence ID" value="NZ_BAABKQ010000001.1"/>
</dbReference>
<dbReference type="CDD" id="cd00090">
    <property type="entry name" value="HTH_ARSR"/>
    <property type="match status" value="1"/>
</dbReference>
<name>A0ABP9D2B3_9ACTN</name>
<dbReference type="InterPro" id="IPR036390">
    <property type="entry name" value="WH_DNA-bd_sf"/>
</dbReference>
<organism evidence="2 3">
    <name type="scientific">Tomitella cavernea</name>
    <dbReference type="NCBI Taxonomy" id="1387982"/>
    <lineage>
        <taxon>Bacteria</taxon>
        <taxon>Bacillati</taxon>
        <taxon>Actinomycetota</taxon>
        <taxon>Actinomycetes</taxon>
        <taxon>Mycobacteriales</taxon>
        <taxon>Tomitella</taxon>
    </lineage>
</organism>
<dbReference type="EMBL" id="BAABKQ010000001">
    <property type="protein sequence ID" value="GAA4822639.1"/>
    <property type="molecule type" value="Genomic_DNA"/>
</dbReference>
<reference evidence="3" key="1">
    <citation type="journal article" date="2019" name="Int. J. Syst. Evol. Microbiol.">
        <title>The Global Catalogue of Microorganisms (GCM) 10K type strain sequencing project: providing services to taxonomists for standard genome sequencing and annotation.</title>
        <authorList>
            <consortium name="The Broad Institute Genomics Platform"/>
            <consortium name="The Broad Institute Genome Sequencing Center for Infectious Disease"/>
            <person name="Wu L."/>
            <person name="Ma J."/>
        </authorList>
    </citation>
    <scope>NUCLEOTIDE SEQUENCE [LARGE SCALE GENOMIC DNA]</scope>
    <source>
        <strain evidence="3">JCM 18542</strain>
    </source>
</reference>
<dbReference type="Gene3D" id="1.10.10.10">
    <property type="entry name" value="Winged helix-like DNA-binding domain superfamily/Winged helix DNA-binding domain"/>
    <property type="match status" value="1"/>
</dbReference>
<accession>A0ABP9D2B3</accession>
<sequence length="233" mass="25032">MAASSRARTHSALASPSRVTLLDHIRGADEPLDAHRLAEECDLHVTTVRFHLDALIGAGLITSRPAPSNGRGRPRLIYSPVAQARPEDEDPYIELSRLLLIALDAEDGFTATERAEFAGYRWAEQSLNGSGPDGARADLPTAAGKINALFTELGFEADYTTGDDESTAEITLNDCPFGAVARENPGIVCRIHMGLLRGALDHLGVDGHTEEIEPWVTPTTCRAVIRDGRTAPA</sequence>
<gene>
    <name evidence="2" type="ORF">GCM10023353_34020</name>
</gene>
<dbReference type="InterPro" id="IPR001845">
    <property type="entry name" value="HTH_ArsR_DNA-bd_dom"/>
</dbReference>
<evidence type="ECO:0000313" key="3">
    <source>
        <dbReference type="Proteomes" id="UP001500839"/>
    </source>
</evidence>
<dbReference type="InterPro" id="IPR011991">
    <property type="entry name" value="ArsR-like_HTH"/>
</dbReference>
<dbReference type="SMART" id="SM00418">
    <property type="entry name" value="HTH_ARSR"/>
    <property type="match status" value="1"/>
</dbReference>
<feature type="domain" description="HTH arsR-type" evidence="1">
    <location>
        <begin position="8"/>
        <end position="104"/>
    </location>
</feature>
<dbReference type="Pfam" id="PF12840">
    <property type="entry name" value="HTH_20"/>
    <property type="match status" value="1"/>
</dbReference>
<evidence type="ECO:0000313" key="2">
    <source>
        <dbReference type="EMBL" id="GAA4822639.1"/>
    </source>
</evidence>
<dbReference type="SUPFAM" id="SSF46785">
    <property type="entry name" value="Winged helix' DNA-binding domain"/>
    <property type="match status" value="1"/>
</dbReference>
<dbReference type="Proteomes" id="UP001500839">
    <property type="component" value="Unassembled WGS sequence"/>
</dbReference>
<proteinExistence type="predicted"/>
<protein>
    <submittedName>
        <fullName evidence="2">Helix-turn-helix domain-containing protein</fullName>
    </submittedName>
</protein>
<dbReference type="InterPro" id="IPR036388">
    <property type="entry name" value="WH-like_DNA-bd_sf"/>
</dbReference>
<evidence type="ECO:0000259" key="1">
    <source>
        <dbReference type="SMART" id="SM00418"/>
    </source>
</evidence>
<comment type="caution">
    <text evidence="2">The sequence shown here is derived from an EMBL/GenBank/DDBJ whole genome shotgun (WGS) entry which is preliminary data.</text>
</comment>
<keyword evidence="3" id="KW-1185">Reference proteome</keyword>